<dbReference type="FunFam" id="2.20.25.80:FF:000006">
    <property type="entry name" value="WRKY transcription factor"/>
    <property type="match status" value="1"/>
</dbReference>
<proteinExistence type="predicted"/>
<keyword evidence="6" id="KW-0539">Nucleus</keyword>
<reference evidence="9" key="1">
    <citation type="journal article" date="2021" name="bioRxiv">
        <title>Whole Genome Assembly and Annotation of Northern Wild Rice, Zizania palustris L., Supports a Whole Genome Duplication in the Zizania Genus.</title>
        <authorList>
            <person name="Haas M."/>
            <person name="Kono T."/>
            <person name="Macchietto M."/>
            <person name="Millas R."/>
            <person name="McGilp L."/>
            <person name="Shao M."/>
            <person name="Duquette J."/>
            <person name="Hirsch C.N."/>
            <person name="Kimball J."/>
        </authorList>
    </citation>
    <scope>NUCLEOTIDE SEQUENCE</scope>
    <source>
        <tissue evidence="9">Fresh leaf tissue</tissue>
    </source>
</reference>
<evidence type="ECO:0000256" key="7">
    <source>
        <dbReference type="SAM" id="MobiDB-lite"/>
    </source>
</evidence>
<evidence type="ECO:0000256" key="3">
    <source>
        <dbReference type="ARBA" id="ARBA00023015"/>
    </source>
</evidence>
<dbReference type="SMART" id="SM00774">
    <property type="entry name" value="WRKY"/>
    <property type="match status" value="2"/>
</dbReference>
<evidence type="ECO:0000313" key="10">
    <source>
        <dbReference type="Proteomes" id="UP000729402"/>
    </source>
</evidence>
<dbReference type="PANTHER" id="PTHR31221:SF167">
    <property type="entry name" value="OS07G0596900 PROTEIN"/>
    <property type="match status" value="1"/>
</dbReference>
<evidence type="ECO:0000259" key="8">
    <source>
        <dbReference type="PROSITE" id="PS50811"/>
    </source>
</evidence>
<dbReference type="GO" id="GO:0005634">
    <property type="term" value="C:nucleus"/>
    <property type="evidence" value="ECO:0007669"/>
    <property type="project" value="UniProtKB-SubCell"/>
</dbReference>
<comment type="subcellular location">
    <subcellularLocation>
        <location evidence="1">Nucleus</location>
    </subcellularLocation>
</comment>
<feature type="domain" description="WRKY" evidence="8">
    <location>
        <begin position="191"/>
        <end position="248"/>
    </location>
</feature>
<comment type="caution">
    <text evidence="9">The sequence shown here is derived from an EMBL/GenBank/DDBJ whole genome shotgun (WGS) entry which is preliminary data.</text>
</comment>
<dbReference type="InterPro" id="IPR044810">
    <property type="entry name" value="WRKY_plant"/>
</dbReference>
<reference evidence="9" key="2">
    <citation type="submission" date="2021-02" db="EMBL/GenBank/DDBJ databases">
        <authorList>
            <person name="Kimball J.A."/>
            <person name="Haas M.W."/>
            <person name="Macchietto M."/>
            <person name="Kono T."/>
            <person name="Duquette J."/>
            <person name="Shao M."/>
        </authorList>
    </citation>
    <scope>NUCLEOTIDE SEQUENCE</scope>
    <source>
        <tissue evidence="9">Fresh leaf tissue</tissue>
    </source>
</reference>
<evidence type="ECO:0000256" key="5">
    <source>
        <dbReference type="ARBA" id="ARBA00023163"/>
    </source>
</evidence>
<dbReference type="OrthoDB" id="2021103at2759"/>
<feature type="region of interest" description="Disordered" evidence="7">
    <location>
        <begin position="308"/>
        <end position="344"/>
    </location>
</feature>
<keyword evidence="4" id="KW-0238">DNA-binding</keyword>
<dbReference type="AlphaFoldDB" id="A0A8J5X109"/>
<dbReference type="GO" id="GO:0043565">
    <property type="term" value="F:sequence-specific DNA binding"/>
    <property type="evidence" value="ECO:0007669"/>
    <property type="project" value="InterPro"/>
</dbReference>
<evidence type="ECO:0000256" key="2">
    <source>
        <dbReference type="ARBA" id="ARBA00022737"/>
    </source>
</evidence>
<gene>
    <name evidence="9" type="ORF">GUJ93_ZPchr0013g37790</name>
</gene>
<keyword evidence="2" id="KW-0677">Repeat</keyword>
<evidence type="ECO:0000256" key="4">
    <source>
        <dbReference type="ARBA" id="ARBA00023125"/>
    </source>
</evidence>
<protein>
    <recommendedName>
        <fullName evidence="8">WRKY domain-containing protein</fullName>
    </recommendedName>
</protein>
<dbReference type="EMBL" id="JAAALK010000079">
    <property type="protein sequence ID" value="KAG8099459.1"/>
    <property type="molecule type" value="Genomic_DNA"/>
</dbReference>
<dbReference type="PANTHER" id="PTHR31221">
    <property type="entry name" value="WRKY TRANSCRIPTION FACTOR PROTEIN 1-RELATED"/>
    <property type="match status" value="1"/>
</dbReference>
<sequence>MGLWWDHLSLHGRCVYLGPRIGCGRGIAQRRELSRLASPAVLPQPTARSTIALVRPALMGGGEGLWWGPYLDVDAAPFSGAWVTPPPLSGTVLLGYPQGNFETFHEQDLALPTAQVVHSKCSMLDQAVNPSFIRVATSALTSQHASYPVNVTPLPEVPTLPPQLSSVNAESTCVLQGLPSSSITLDRPAVDGYNWRKYGQKAVKGGEYPKSYYKCTHRDCLVRKNVEHSADGRIVQIIYRGQHTHERSSKRRFKDYGGISEDLDDFSGSTDTSVRSQSDYQDYCRKPIISNGDMVGRLVEKIQDGDEQFAGSSDTQEEHDAEVRTDDGAVDDASANERNPPAPGQKIIVSTTSEVDLLDDGYRWRKYGQKAMKGNPYPRHLELQPCALYASCRSYCKCTYLGCDVKKQIERSVEEPNAVITTYEGKHIHDVPAAKNRSHAVANHSLLQNTESNTYCTEQAYRTITC</sequence>
<dbReference type="GO" id="GO:0003700">
    <property type="term" value="F:DNA-binding transcription factor activity"/>
    <property type="evidence" value="ECO:0007669"/>
    <property type="project" value="InterPro"/>
</dbReference>
<keyword evidence="10" id="KW-1185">Reference proteome</keyword>
<keyword evidence="3" id="KW-0805">Transcription regulation</keyword>
<evidence type="ECO:0000256" key="1">
    <source>
        <dbReference type="ARBA" id="ARBA00004123"/>
    </source>
</evidence>
<feature type="compositionally biased region" description="Basic and acidic residues" evidence="7">
    <location>
        <begin position="316"/>
        <end position="327"/>
    </location>
</feature>
<name>A0A8J5X109_ZIZPA</name>
<dbReference type="Pfam" id="PF03106">
    <property type="entry name" value="WRKY"/>
    <property type="match status" value="3"/>
</dbReference>
<keyword evidence="5" id="KW-0804">Transcription</keyword>
<organism evidence="9 10">
    <name type="scientific">Zizania palustris</name>
    <name type="common">Northern wild rice</name>
    <dbReference type="NCBI Taxonomy" id="103762"/>
    <lineage>
        <taxon>Eukaryota</taxon>
        <taxon>Viridiplantae</taxon>
        <taxon>Streptophyta</taxon>
        <taxon>Embryophyta</taxon>
        <taxon>Tracheophyta</taxon>
        <taxon>Spermatophyta</taxon>
        <taxon>Magnoliopsida</taxon>
        <taxon>Liliopsida</taxon>
        <taxon>Poales</taxon>
        <taxon>Poaceae</taxon>
        <taxon>BOP clade</taxon>
        <taxon>Oryzoideae</taxon>
        <taxon>Oryzeae</taxon>
        <taxon>Zizaniinae</taxon>
        <taxon>Zizania</taxon>
    </lineage>
</organism>
<dbReference type="PROSITE" id="PS50811">
    <property type="entry name" value="WRKY"/>
    <property type="match status" value="2"/>
</dbReference>
<evidence type="ECO:0000256" key="6">
    <source>
        <dbReference type="ARBA" id="ARBA00023242"/>
    </source>
</evidence>
<dbReference type="Proteomes" id="UP000729402">
    <property type="component" value="Unassembled WGS sequence"/>
</dbReference>
<dbReference type="InterPro" id="IPR003657">
    <property type="entry name" value="WRKY_dom"/>
</dbReference>
<feature type="domain" description="WRKY" evidence="8">
    <location>
        <begin position="353"/>
        <end position="432"/>
    </location>
</feature>
<accession>A0A8J5X109</accession>
<evidence type="ECO:0000313" key="9">
    <source>
        <dbReference type="EMBL" id="KAG8099459.1"/>
    </source>
</evidence>